<evidence type="ECO:0000313" key="2">
    <source>
        <dbReference type="EMBL" id="RXZ34948.1"/>
    </source>
</evidence>
<gene>
    <name evidence="2" type="ORF">EO081_04655</name>
</gene>
<dbReference type="OrthoDB" id="9791366at2"/>
<dbReference type="Pfam" id="PF12697">
    <property type="entry name" value="Abhydrolase_6"/>
    <property type="match status" value="1"/>
</dbReference>
<dbReference type="PANTHER" id="PTHR43194:SF2">
    <property type="entry name" value="PEROXISOMAL MEMBRANE PROTEIN LPX1"/>
    <property type="match status" value="1"/>
</dbReference>
<dbReference type="Proteomes" id="UP000292347">
    <property type="component" value="Unassembled WGS sequence"/>
</dbReference>
<dbReference type="InterPro" id="IPR000073">
    <property type="entry name" value="AB_hydrolase_1"/>
</dbReference>
<dbReference type="AlphaFoldDB" id="A0A4Q2IZK1"/>
<dbReference type="InterPro" id="IPR050228">
    <property type="entry name" value="Carboxylesterase_BioH"/>
</dbReference>
<name>A0A4Q2IZK1_9SPHN</name>
<dbReference type="PANTHER" id="PTHR43194">
    <property type="entry name" value="HYDROLASE ALPHA/BETA FOLD FAMILY"/>
    <property type="match status" value="1"/>
</dbReference>
<dbReference type="Gene3D" id="3.40.50.1820">
    <property type="entry name" value="alpha/beta hydrolase"/>
    <property type="match status" value="1"/>
</dbReference>
<protein>
    <submittedName>
        <fullName evidence="2">Alpha/beta hydrolase</fullName>
    </submittedName>
</protein>
<evidence type="ECO:0000259" key="1">
    <source>
        <dbReference type="Pfam" id="PF12697"/>
    </source>
</evidence>
<dbReference type="GO" id="GO:0016787">
    <property type="term" value="F:hydrolase activity"/>
    <property type="evidence" value="ECO:0007669"/>
    <property type="project" value="UniProtKB-KW"/>
</dbReference>
<dbReference type="InterPro" id="IPR029058">
    <property type="entry name" value="AB_hydrolase_fold"/>
</dbReference>
<accession>A0A4Q2IZK1</accession>
<keyword evidence="2" id="KW-0378">Hydrolase</keyword>
<dbReference type="SUPFAM" id="SSF53474">
    <property type="entry name" value="alpha/beta-Hydrolases"/>
    <property type="match status" value="1"/>
</dbReference>
<comment type="caution">
    <text evidence="2">The sequence shown here is derived from an EMBL/GenBank/DDBJ whole genome shotgun (WGS) entry which is preliminary data.</text>
</comment>
<reference evidence="2 3" key="1">
    <citation type="submission" date="2019-01" db="EMBL/GenBank/DDBJ databases">
        <title>Sphingomonas mucosissima sp. nov. and Sphingomonas desiccabilis sp. nov., from biological soil crusts in the Colorado Plateau, USA.</title>
        <authorList>
            <person name="Zhu D."/>
        </authorList>
    </citation>
    <scope>NUCLEOTIDE SEQUENCE [LARGE SCALE GENOMIC DNA]</scope>
    <source>
        <strain evidence="2 3">CP1D</strain>
    </source>
</reference>
<feature type="domain" description="AB hydrolase-1" evidence="1">
    <location>
        <begin position="111"/>
        <end position="356"/>
    </location>
</feature>
<keyword evidence="3" id="KW-1185">Reference proteome</keyword>
<organism evidence="2 3">
    <name type="scientific">Sphingomonas desiccabilis</name>
    <dbReference type="NCBI Taxonomy" id="429134"/>
    <lineage>
        <taxon>Bacteria</taxon>
        <taxon>Pseudomonadati</taxon>
        <taxon>Pseudomonadota</taxon>
        <taxon>Alphaproteobacteria</taxon>
        <taxon>Sphingomonadales</taxon>
        <taxon>Sphingomonadaceae</taxon>
        <taxon>Sphingomonas</taxon>
    </lineage>
</organism>
<dbReference type="EMBL" id="SDPT01000001">
    <property type="protein sequence ID" value="RXZ34948.1"/>
    <property type="molecule type" value="Genomic_DNA"/>
</dbReference>
<sequence>MRDPFGIVERVEPDARRRAIVAEAQDRLGKVRRRNGIVEFRPKLQDRLFGPIGGGRRIGLRGIGHTAIWGAMTDRRNPPRAGAWQDDFWWSNDGLRLHFRDYAGRADRPPILCLHGLTRNARDFEGVAARLSGDWRVIVPEMRGRGESAYARDPMTYVPLTYLQDIDALLGYLQLDRVILIGTSMGGILTMLLAATERGRVAGALLNDVGPELSPAGLGRIRSYVGRQLWHPTWMHAARSLAEAHADTYPTYDIADWLVMAKRLYRLNSSGRILLDYDMKIAEPFRVPGNEAGPDMWPALDALRGKPVALVRGDRSDILSAEVAGRMAERLPEAELVTVAHTGHAPTLEEPEAAAAIDRLLARLA</sequence>
<evidence type="ECO:0000313" key="3">
    <source>
        <dbReference type="Proteomes" id="UP000292347"/>
    </source>
</evidence>
<proteinExistence type="predicted"/>